<evidence type="ECO:0000313" key="2">
    <source>
        <dbReference type="Proteomes" id="UP000814140"/>
    </source>
</evidence>
<evidence type="ECO:0000313" key="1">
    <source>
        <dbReference type="EMBL" id="KAI0059325.1"/>
    </source>
</evidence>
<keyword evidence="2" id="KW-1185">Reference proteome</keyword>
<protein>
    <submittedName>
        <fullName evidence="1">Uncharacterized protein</fullName>
    </submittedName>
</protein>
<reference evidence="1" key="1">
    <citation type="submission" date="2021-03" db="EMBL/GenBank/DDBJ databases">
        <authorList>
            <consortium name="DOE Joint Genome Institute"/>
            <person name="Ahrendt S."/>
            <person name="Looney B.P."/>
            <person name="Miyauchi S."/>
            <person name="Morin E."/>
            <person name="Drula E."/>
            <person name="Courty P.E."/>
            <person name="Chicoki N."/>
            <person name="Fauchery L."/>
            <person name="Kohler A."/>
            <person name="Kuo A."/>
            <person name="Labutti K."/>
            <person name="Pangilinan J."/>
            <person name="Lipzen A."/>
            <person name="Riley R."/>
            <person name="Andreopoulos W."/>
            <person name="He G."/>
            <person name="Johnson J."/>
            <person name="Barry K.W."/>
            <person name="Grigoriev I.V."/>
            <person name="Nagy L."/>
            <person name="Hibbett D."/>
            <person name="Henrissat B."/>
            <person name="Matheny P.B."/>
            <person name="Labbe J."/>
            <person name="Martin F."/>
        </authorList>
    </citation>
    <scope>NUCLEOTIDE SEQUENCE</scope>
    <source>
        <strain evidence="1">HHB10654</strain>
    </source>
</reference>
<comment type="caution">
    <text evidence="1">The sequence shown here is derived from an EMBL/GenBank/DDBJ whole genome shotgun (WGS) entry which is preliminary data.</text>
</comment>
<organism evidence="1 2">
    <name type="scientific">Artomyces pyxidatus</name>
    <dbReference type="NCBI Taxonomy" id="48021"/>
    <lineage>
        <taxon>Eukaryota</taxon>
        <taxon>Fungi</taxon>
        <taxon>Dikarya</taxon>
        <taxon>Basidiomycota</taxon>
        <taxon>Agaricomycotina</taxon>
        <taxon>Agaricomycetes</taxon>
        <taxon>Russulales</taxon>
        <taxon>Auriscalpiaceae</taxon>
        <taxon>Artomyces</taxon>
    </lineage>
</organism>
<gene>
    <name evidence="1" type="ORF">BV25DRAFT_1840377</name>
</gene>
<name>A0ACB8STP5_9AGAM</name>
<dbReference type="EMBL" id="MU277227">
    <property type="protein sequence ID" value="KAI0059325.1"/>
    <property type="molecule type" value="Genomic_DNA"/>
</dbReference>
<sequence length="500" mass="55489">MSLPFLIAYALLIPHSRGSAVVSLPTSITANGTIIALSTTAPETACDSIRTCRTLYNIVWSSLVTILACVWTAVHRNVPGPARPLESRLRHVVARVLEVVKIVMVTLLVPEWVLASAVRQFLNACALGRELEGARVEAERSWTAKGRESSDVGDAEEGEEEESRENGDPWYSEETDEEHIPTEDRHAGRSPFARSESTYTPERSSPRRLYFLRRLGTVAIHDGAGRLSSKWTTRHGFFIIMGGFHYYKDGKPIHPLSRFDVIELVRTGDLVPPTEEEIGVLSQGDVLSKGLAIFQTLWFLEVMTLAYTTITIAMYVAWWDKPQNVSGPVRVVVEHLPEDMPSLHARFGRAGYFVYVIAGMQDPLYSGSYDANYGLYADAVTLAVAVVFGAVHCAAWNYTFPSRAAKVLWRLSSVAVAGLPGLMLVPNLAWLFRLNFYSVYKIGIVDDVFQVMIVAVFLLSGPVYVAARVLLLALSFTTLGLLPAEAYQTVQWTLLIYHFT</sequence>
<dbReference type="Proteomes" id="UP000814140">
    <property type="component" value="Unassembled WGS sequence"/>
</dbReference>
<proteinExistence type="predicted"/>
<accession>A0ACB8STP5</accession>
<reference evidence="1" key="2">
    <citation type="journal article" date="2022" name="New Phytol.">
        <title>Evolutionary transition to the ectomycorrhizal habit in the genomes of a hyperdiverse lineage of mushroom-forming fungi.</title>
        <authorList>
            <person name="Looney B."/>
            <person name="Miyauchi S."/>
            <person name="Morin E."/>
            <person name="Drula E."/>
            <person name="Courty P.E."/>
            <person name="Kohler A."/>
            <person name="Kuo A."/>
            <person name="LaButti K."/>
            <person name="Pangilinan J."/>
            <person name="Lipzen A."/>
            <person name="Riley R."/>
            <person name="Andreopoulos W."/>
            <person name="He G."/>
            <person name="Johnson J."/>
            <person name="Nolan M."/>
            <person name="Tritt A."/>
            <person name="Barry K.W."/>
            <person name="Grigoriev I.V."/>
            <person name="Nagy L.G."/>
            <person name="Hibbett D."/>
            <person name="Henrissat B."/>
            <person name="Matheny P.B."/>
            <person name="Labbe J."/>
            <person name="Martin F.M."/>
        </authorList>
    </citation>
    <scope>NUCLEOTIDE SEQUENCE</scope>
    <source>
        <strain evidence="1">HHB10654</strain>
    </source>
</reference>